<sequence>MGRFKFESQLVSYMKDQDAKFMPLSKPEFLKLVYDLAERLKLPHQFNKQKKTAGKQFYYEFMTRHPELSLRAPESTSLQRALGFTYDICRRA</sequence>
<protein>
    <submittedName>
        <fullName evidence="1">Uncharacterized protein</fullName>
    </submittedName>
</protein>
<dbReference type="EMBL" id="KQ414593">
    <property type="protein sequence ID" value="KOC70166.1"/>
    <property type="molecule type" value="Genomic_DNA"/>
</dbReference>
<dbReference type="Proteomes" id="UP000053825">
    <property type="component" value="Unassembled WGS sequence"/>
</dbReference>
<dbReference type="AlphaFoldDB" id="A0A0L7RHG0"/>
<name>A0A0L7RHG0_9HYME</name>
<reference evidence="1 2" key="1">
    <citation type="submission" date="2015-07" db="EMBL/GenBank/DDBJ databases">
        <title>The genome of Habropoda laboriosa.</title>
        <authorList>
            <person name="Pan H."/>
            <person name="Kapheim K."/>
        </authorList>
    </citation>
    <scope>NUCLEOTIDE SEQUENCE [LARGE SCALE GENOMIC DNA]</scope>
    <source>
        <strain evidence="1">0110345459</strain>
    </source>
</reference>
<evidence type="ECO:0000313" key="2">
    <source>
        <dbReference type="Proteomes" id="UP000053825"/>
    </source>
</evidence>
<evidence type="ECO:0000313" key="1">
    <source>
        <dbReference type="EMBL" id="KOC70166.1"/>
    </source>
</evidence>
<proteinExistence type="predicted"/>
<gene>
    <name evidence="1" type="ORF">WH47_08643</name>
</gene>
<accession>A0A0L7RHG0</accession>
<keyword evidence="2" id="KW-1185">Reference proteome</keyword>
<organism evidence="1 2">
    <name type="scientific">Habropoda laboriosa</name>
    <dbReference type="NCBI Taxonomy" id="597456"/>
    <lineage>
        <taxon>Eukaryota</taxon>
        <taxon>Metazoa</taxon>
        <taxon>Ecdysozoa</taxon>
        <taxon>Arthropoda</taxon>
        <taxon>Hexapoda</taxon>
        <taxon>Insecta</taxon>
        <taxon>Pterygota</taxon>
        <taxon>Neoptera</taxon>
        <taxon>Endopterygota</taxon>
        <taxon>Hymenoptera</taxon>
        <taxon>Apocrita</taxon>
        <taxon>Aculeata</taxon>
        <taxon>Apoidea</taxon>
        <taxon>Anthophila</taxon>
        <taxon>Apidae</taxon>
        <taxon>Habropoda</taxon>
    </lineage>
</organism>